<reference evidence="3" key="1">
    <citation type="submission" date="2021-12" db="EMBL/GenBank/DDBJ databases">
        <authorList>
            <person name="King R."/>
        </authorList>
    </citation>
    <scope>NUCLEOTIDE SEQUENCE</scope>
</reference>
<evidence type="ECO:0000313" key="4">
    <source>
        <dbReference type="Proteomes" id="UP001154078"/>
    </source>
</evidence>
<dbReference type="EMBL" id="OV121139">
    <property type="protein sequence ID" value="CAH0561833.1"/>
    <property type="molecule type" value="Genomic_DNA"/>
</dbReference>
<dbReference type="AlphaFoldDB" id="A0A9P0FL77"/>
<dbReference type="InterPro" id="IPR002999">
    <property type="entry name" value="Tudor"/>
</dbReference>
<feature type="domain" description="Tudor" evidence="2">
    <location>
        <begin position="77"/>
        <end position="137"/>
    </location>
</feature>
<feature type="compositionally biased region" description="Acidic residues" evidence="1">
    <location>
        <begin position="255"/>
        <end position="268"/>
    </location>
</feature>
<dbReference type="Proteomes" id="UP001154078">
    <property type="component" value="Chromosome 8"/>
</dbReference>
<feature type="compositionally biased region" description="Basic and acidic residues" evidence="1">
    <location>
        <begin position="269"/>
        <end position="283"/>
    </location>
</feature>
<dbReference type="Pfam" id="PF00567">
    <property type="entry name" value="TUDOR"/>
    <property type="match status" value="1"/>
</dbReference>
<evidence type="ECO:0000256" key="1">
    <source>
        <dbReference type="SAM" id="MobiDB-lite"/>
    </source>
</evidence>
<sequence>MSFMNSKVNLKAKQRRIIEMFNVQKWVIGKTYEIRVVHMYNPSTIWIVSKHRSLEYFRTKMNKFFRENFISLRMPYREIVEGLYCAVCREGQFYRGLIIKVFGPCSNKMKIVISFIDFGSLAVVDPNLIFILPDNMFAVPAFAIRARIWNIRPFDANAWSDEEIHKVSLIIQSGATCCVIDYVDKQFNMLNIRLGIMDKTGNHDIAHQLVKENAVLPYNGIYIRDKFDDFTKNDLIDLYKAFVKSCSMLVSSDDSSSDESSEDEDEEDKTPTDEGASTKKGSDEYGGASTNKVPEEDKGATALCDKYLTSSKTNHPIHTDLSNFDKIAKPLGQDKDEEIEINIITSSAAKYLKFLQPMHFRVENGLVPKSIHECDLKTCMSIDRRISRAKPRK</sequence>
<accession>A0A9P0FL77</accession>
<dbReference type="InterPro" id="IPR035437">
    <property type="entry name" value="SNase_OB-fold_sf"/>
</dbReference>
<keyword evidence="4" id="KW-1185">Reference proteome</keyword>
<dbReference type="Gene3D" id="2.30.30.140">
    <property type="match status" value="1"/>
</dbReference>
<dbReference type="GO" id="GO:0005737">
    <property type="term" value="C:cytoplasm"/>
    <property type="evidence" value="ECO:0007669"/>
    <property type="project" value="UniProtKB-ARBA"/>
</dbReference>
<dbReference type="SUPFAM" id="SSF63748">
    <property type="entry name" value="Tudor/PWWP/MBT"/>
    <property type="match status" value="1"/>
</dbReference>
<protein>
    <recommendedName>
        <fullName evidence="2">Tudor domain-containing protein</fullName>
    </recommendedName>
</protein>
<organism evidence="3 4">
    <name type="scientific">Brassicogethes aeneus</name>
    <name type="common">Rape pollen beetle</name>
    <name type="synonym">Meligethes aeneus</name>
    <dbReference type="NCBI Taxonomy" id="1431903"/>
    <lineage>
        <taxon>Eukaryota</taxon>
        <taxon>Metazoa</taxon>
        <taxon>Ecdysozoa</taxon>
        <taxon>Arthropoda</taxon>
        <taxon>Hexapoda</taxon>
        <taxon>Insecta</taxon>
        <taxon>Pterygota</taxon>
        <taxon>Neoptera</taxon>
        <taxon>Endopterygota</taxon>
        <taxon>Coleoptera</taxon>
        <taxon>Polyphaga</taxon>
        <taxon>Cucujiformia</taxon>
        <taxon>Nitidulidae</taxon>
        <taxon>Meligethinae</taxon>
        <taxon>Brassicogethes</taxon>
    </lineage>
</organism>
<dbReference type="OrthoDB" id="6761716at2759"/>
<evidence type="ECO:0000259" key="2">
    <source>
        <dbReference type="SMART" id="SM00333"/>
    </source>
</evidence>
<dbReference type="Gene3D" id="2.40.50.90">
    <property type="match status" value="1"/>
</dbReference>
<name>A0A9P0FL77_BRAAE</name>
<gene>
    <name evidence="3" type="ORF">MELIAE_LOCUS11145</name>
</gene>
<proteinExistence type="predicted"/>
<feature type="region of interest" description="Disordered" evidence="1">
    <location>
        <begin position="251"/>
        <end position="296"/>
    </location>
</feature>
<dbReference type="SMART" id="SM00333">
    <property type="entry name" value="TUDOR"/>
    <property type="match status" value="1"/>
</dbReference>
<evidence type="ECO:0000313" key="3">
    <source>
        <dbReference type="EMBL" id="CAH0561833.1"/>
    </source>
</evidence>